<dbReference type="Pfam" id="PF00583">
    <property type="entry name" value="Acetyltransf_1"/>
    <property type="match status" value="1"/>
</dbReference>
<dbReference type="PANTHER" id="PTHR43800">
    <property type="entry name" value="PEPTIDYL-LYSINE N-ACETYLTRANSFERASE YJAB"/>
    <property type="match status" value="1"/>
</dbReference>
<dbReference type="PROSITE" id="PS51186">
    <property type="entry name" value="GNAT"/>
    <property type="match status" value="1"/>
</dbReference>
<dbReference type="Proteomes" id="UP000561181">
    <property type="component" value="Unassembled WGS sequence"/>
</dbReference>
<evidence type="ECO:0000313" key="4">
    <source>
        <dbReference type="EMBL" id="NMW32236.1"/>
    </source>
</evidence>
<keyword evidence="1 4" id="KW-0808">Transferase</keyword>
<accession>A0A848QRT6</accession>
<dbReference type="AlphaFoldDB" id="A0A848QRT6"/>
<organism evidence="4 5">
    <name type="scientific">Pontixanthobacter rizhaonensis</name>
    <dbReference type="NCBI Taxonomy" id="2730337"/>
    <lineage>
        <taxon>Bacteria</taxon>
        <taxon>Pseudomonadati</taxon>
        <taxon>Pseudomonadota</taxon>
        <taxon>Alphaproteobacteria</taxon>
        <taxon>Sphingomonadales</taxon>
        <taxon>Erythrobacteraceae</taxon>
        <taxon>Pontixanthobacter</taxon>
    </lineage>
</organism>
<evidence type="ECO:0000256" key="2">
    <source>
        <dbReference type="ARBA" id="ARBA00023315"/>
    </source>
</evidence>
<sequence length="174" mass="19608">MTTEEWSLRLAQMDDAEHLPAIERAAGQLFSGDPDLTNIDFDDVWTAAEHRQFIRRGHCLVAAAGELIVGFLTSQPFRRELHIWEMSVHPDFQQCGIGAGLLRACIIDANNSGFSAITLTTFRDVPWNRPFYQKIGFTVVEDMAAHPRLADEISEEANNGLPRDRRCGMIYFIG</sequence>
<dbReference type="EMBL" id="JABCRE010000003">
    <property type="protein sequence ID" value="NMW32236.1"/>
    <property type="molecule type" value="Genomic_DNA"/>
</dbReference>
<dbReference type="InterPro" id="IPR016181">
    <property type="entry name" value="Acyl_CoA_acyltransferase"/>
</dbReference>
<reference evidence="4 5" key="1">
    <citation type="submission" date="2020-04" db="EMBL/GenBank/DDBJ databases">
        <authorList>
            <person name="Liu A."/>
        </authorList>
    </citation>
    <scope>NUCLEOTIDE SEQUENCE [LARGE SCALE GENOMIC DNA]</scope>
    <source>
        <strain evidence="4 5">RZ02</strain>
    </source>
</reference>
<keyword evidence="2" id="KW-0012">Acyltransferase</keyword>
<dbReference type="CDD" id="cd04301">
    <property type="entry name" value="NAT_SF"/>
    <property type="match status" value="1"/>
</dbReference>
<dbReference type="PANTHER" id="PTHR43800:SF1">
    <property type="entry name" value="PEPTIDYL-LYSINE N-ACETYLTRANSFERASE YJAB"/>
    <property type="match status" value="1"/>
</dbReference>
<dbReference type="GO" id="GO:0016747">
    <property type="term" value="F:acyltransferase activity, transferring groups other than amino-acyl groups"/>
    <property type="evidence" value="ECO:0007669"/>
    <property type="project" value="InterPro"/>
</dbReference>
<evidence type="ECO:0000256" key="1">
    <source>
        <dbReference type="ARBA" id="ARBA00022679"/>
    </source>
</evidence>
<evidence type="ECO:0000313" key="5">
    <source>
        <dbReference type="Proteomes" id="UP000561181"/>
    </source>
</evidence>
<dbReference type="InterPro" id="IPR000182">
    <property type="entry name" value="GNAT_dom"/>
</dbReference>
<protein>
    <submittedName>
        <fullName evidence="4">GNAT family N-acetyltransferase</fullName>
    </submittedName>
</protein>
<keyword evidence="5" id="KW-1185">Reference proteome</keyword>
<gene>
    <name evidence="4" type="ORF">HKD42_09215</name>
</gene>
<feature type="domain" description="N-acetyltransferase" evidence="3">
    <location>
        <begin position="6"/>
        <end position="158"/>
    </location>
</feature>
<dbReference type="Gene3D" id="3.40.630.30">
    <property type="match status" value="1"/>
</dbReference>
<dbReference type="RefSeq" id="WP_170012691.1">
    <property type="nucleotide sequence ID" value="NZ_JABCRE010000003.1"/>
</dbReference>
<name>A0A848QRT6_9SPHN</name>
<dbReference type="SUPFAM" id="SSF55729">
    <property type="entry name" value="Acyl-CoA N-acyltransferases (Nat)"/>
    <property type="match status" value="1"/>
</dbReference>
<evidence type="ECO:0000259" key="3">
    <source>
        <dbReference type="PROSITE" id="PS51186"/>
    </source>
</evidence>
<comment type="caution">
    <text evidence="4">The sequence shown here is derived from an EMBL/GenBank/DDBJ whole genome shotgun (WGS) entry which is preliminary data.</text>
</comment>
<proteinExistence type="predicted"/>